<evidence type="ECO:0000313" key="5">
    <source>
        <dbReference type="Proteomes" id="UP000663856"/>
    </source>
</evidence>
<reference evidence="4" key="1">
    <citation type="submission" date="2021-02" db="EMBL/GenBank/DDBJ databases">
        <authorList>
            <person name="Nowell W R."/>
        </authorList>
    </citation>
    <scope>NUCLEOTIDE SEQUENCE</scope>
</reference>
<dbReference type="Proteomes" id="UP000663856">
    <property type="component" value="Unassembled WGS sequence"/>
</dbReference>
<gene>
    <name evidence="4" type="ORF">WKI299_LOCUS13269</name>
</gene>
<dbReference type="PROSITE" id="PS50853">
    <property type="entry name" value="FN3"/>
    <property type="match status" value="2"/>
</dbReference>
<feature type="domain" description="Fibronectin type-III" evidence="3">
    <location>
        <begin position="429"/>
        <end position="510"/>
    </location>
</feature>
<protein>
    <recommendedName>
        <fullName evidence="3">Fibronectin type-III domain-containing protein</fullName>
    </recommendedName>
</protein>
<dbReference type="InterPro" id="IPR003961">
    <property type="entry name" value="FN3_dom"/>
</dbReference>
<dbReference type="PANTHER" id="PTHR42972">
    <property type="entry name" value="TOL-PAL SYSTEM PROTEIN TOLB"/>
    <property type="match status" value="1"/>
</dbReference>
<feature type="compositionally biased region" description="Low complexity" evidence="1">
    <location>
        <begin position="406"/>
        <end position="416"/>
    </location>
</feature>
<dbReference type="SUPFAM" id="SSF53474">
    <property type="entry name" value="alpha/beta-Hydrolases"/>
    <property type="match status" value="1"/>
</dbReference>
<dbReference type="Gene3D" id="2.60.40.10">
    <property type="entry name" value="Immunoglobulins"/>
    <property type="match status" value="2"/>
</dbReference>
<proteinExistence type="predicted"/>
<evidence type="ECO:0000256" key="2">
    <source>
        <dbReference type="SAM" id="SignalP"/>
    </source>
</evidence>
<keyword evidence="2" id="KW-0732">Signal</keyword>
<evidence type="ECO:0000313" key="4">
    <source>
        <dbReference type="EMBL" id="CAF2066550.1"/>
    </source>
</evidence>
<organism evidence="4 5">
    <name type="scientific">Rotaria magnacalcarata</name>
    <dbReference type="NCBI Taxonomy" id="392030"/>
    <lineage>
        <taxon>Eukaryota</taxon>
        <taxon>Metazoa</taxon>
        <taxon>Spiralia</taxon>
        <taxon>Gnathifera</taxon>
        <taxon>Rotifera</taxon>
        <taxon>Eurotatoria</taxon>
        <taxon>Bdelloidea</taxon>
        <taxon>Philodinida</taxon>
        <taxon>Philodinidae</taxon>
        <taxon>Rotaria</taxon>
    </lineage>
</organism>
<sequence length="568" mass="60473">MSISLIFLLIGCCFAAEKLASYNVDPSETSVSGISSGGYFATQVQVAFSASIKGAGIVAGGPYNCGGQMSYTNCMYTSSPPITESISNTKSWSGNKIDDAKNLAKHKVYMISGTSDSTVGVSVMTQLYKYYSTDGQFIPDSNVVFKKDLKSGHTFPTDFDSAGNNGCGSTSSPYISNCGFDGARAILEHIYGPLQPRNNGALSGKFIEFDQGEFIASAKVNGMSTSAWVYVPKSCTDGATCKLHIAYHGCVQSYEKIGDKFVKNTGYNRWADTNNMIILYPQTVATTSISGGASLPNSNGCWDWIGWYGTDFSVKSGKQLAAMKKMIDRITGGFNPINIPKELQVTAVTDNSVSLSWKPVSSAHGYNVYRNGGKVNGATISGTTFTDSNLNSGSTYTFTVKAVSSSGSESSASNSATGKTTGESPAVGTPSGLIVTDTTSNSVTLKWDSVPVITTYNVYRNGNKVTSVSATSYTDTDLNSATDYQYQVSSVKDSVEGDKSMTVTTTTLAGSTDNDCYDESNVAHVAALRAYVSFGYTFALGSNQNMGLYSMLQKTNLCKEKDFYYVIA</sequence>
<feature type="region of interest" description="Disordered" evidence="1">
    <location>
        <begin position="406"/>
        <end position="433"/>
    </location>
</feature>
<dbReference type="AlphaFoldDB" id="A0A816QUR8"/>
<dbReference type="Pfam" id="PF00041">
    <property type="entry name" value="fn3"/>
    <property type="match status" value="2"/>
</dbReference>
<feature type="signal peptide" evidence="2">
    <location>
        <begin position="1"/>
        <end position="15"/>
    </location>
</feature>
<dbReference type="InterPro" id="IPR036116">
    <property type="entry name" value="FN3_sf"/>
</dbReference>
<comment type="caution">
    <text evidence="4">The sequence shown here is derived from an EMBL/GenBank/DDBJ whole genome shotgun (WGS) entry which is preliminary data.</text>
</comment>
<dbReference type="PANTHER" id="PTHR42972:SF8">
    <property type="entry name" value="POLYHYDROXYBUTYRATE DEPOLYMERASE"/>
    <property type="match status" value="1"/>
</dbReference>
<dbReference type="Gene3D" id="3.40.50.1820">
    <property type="entry name" value="alpha/beta hydrolase"/>
    <property type="match status" value="2"/>
</dbReference>
<accession>A0A816QUR8</accession>
<dbReference type="CDD" id="cd00063">
    <property type="entry name" value="FN3"/>
    <property type="match status" value="2"/>
</dbReference>
<dbReference type="SMART" id="SM00060">
    <property type="entry name" value="FN3"/>
    <property type="match status" value="2"/>
</dbReference>
<evidence type="ECO:0000259" key="3">
    <source>
        <dbReference type="PROSITE" id="PS50853"/>
    </source>
</evidence>
<dbReference type="InterPro" id="IPR013783">
    <property type="entry name" value="Ig-like_fold"/>
</dbReference>
<dbReference type="SUPFAM" id="SSF49265">
    <property type="entry name" value="Fibronectin type III"/>
    <property type="match status" value="1"/>
</dbReference>
<dbReference type="InterPro" id="IPR029058">
    <property type="entry name" value="AB_hydrolase_fold"/>
</dbReference>
<name>A0A816QUR8_9BILA</name>
<dbReference type="EMBL" id="CAJNRF010005009">
    <property type="protein sequence ID" value="CAF2066550.1"/>
    <property type="molecule type" value="Genomic_DNA"/>
</dbReference>
<feature type="domain" description="Fibronectin type-III" evidence="3">
    <location>
        <begin position="339"/>
        <end position="424"/>
    </location>
</feature>
<evidence type="ECO:0000256" key="1">
    <source>
        <dbReference type="SAM" id="MobiDB-lite"/>
    </source>
</evidence>
<feature type="chain" id="PRO_5032634199" description="Fibronectin type-III domain-containing protein" evidence="2">
    <location>
        <begin position="16"/>
        <end position="568"/>
    </location>
</feature>